<dbReference type="AlphaFoldDB" id="A0A346NJ20"/>
<keyword evidence="2" id="KW-1185">Reference proteome</keyword>
<organism evidence="1 2">
    <name type="scientific">Salinimonas sediminis</name>
    <dbReference type="NCBI Taxonomy" id="2303538"/>
    <lineage>
        <taxon>Bacteria</taxon>
        <taxon>Pseudomonadati</taxon>
        <taxon>Pseudomonadota</taxon>
        <taxon>Gammaproteobacteria</taxon>
        <taxon>Alteromonadales</taxon>
        <taxon>Alteromonadaceae</taxon>
        <taxon>Alteromonas/Salinimonas group</taxon>
        <taxon>Salinimonas</taxon>
    </lineage>
</organism>
<gene>
    <name evidence="1" type="ORF">D0Y50_03550</name>
</gene>
<proteinExistence type="predicted"/>
<dbReference type="Proteomes" id="UP000262073">
    <property type="component" value="Chromosome"/>
</dbReference>
<evidence type="ECO:0000313" key="1">
    <source>
        <dbReference type="EMBL" id="AXR05527.1"/>
    </source>
</evidence>
<reference evidence="1 2" key="1">
    <citation type="submission" date="2018-08" db="EMBL/GenBank/DDBJ databases">
        <title>Salinimonas sediminis sp. nov., a piezophilic bacterium isolated from a deep-sea sediment sample from the New Britain Trench.</title>
        <authorList>
            <person name="Cao J."/>
        </authorList>
    </citation>
    <scope>NUCLEOTIDE SEQUENCE [LARGE SCALE GENOMIC DNA]</scope>
    <source>
        <strain evidence="1 2">N102</strain>
    </source>
</reference>
<name>A0A346NJ20_9ALTE</name>
<evidence type="ECO:0008006" key="3">
    <source>
        <dbReference type="Google" id="ProtNLM"/>
    </source>
</evidence>
<dbReference type="OrthoDB" id="9153755at2"/>
<dbReference type="KEGG" id="salm:D0Y50_03550"/>
<dbReference type="InterPro" id="IPR018759">
    <property type="entry name" value="BBP2_2"/>
</dbReference>
<sequence length="432" mass="48832">MCSEQTLSSRAGQICCSNQLNRGEIMIKRTSSVVALSLVASGVSQAQEAGKYHMGSVDLIPVLNTELLHINNVTYANDSASEVNSWVSIISPELKAVTEIAGNEIELGYRLQRGDFYSSQRDNYTDHFLHADGDFIISDRNRFSARANFEDGHDDRGRVYSNGFGNELSEPDTYKKGSIDGLYSYGASSASGRVELTAGYELIKYDDREEVLGFRDSEFLDYRDRDYLRYGAAFYYKVAPSTDLVLDATRQEITYDEAADPANPLDSVENKVLAGLSWNTNSYTRSYAKIGYKQKKFDAANREDFSGVAWEVGMAYKPVSYSQFRLSTTADTRETNGLADYIRSRTYTLNWEHSWVDRLSTNAEIAFIADDYEGQAANLREDDTTRFSVGMDYMFRRWITLGVYYQLNERDSNRDTIDFDRDVIGLTAKVTL</sequence>
<dbReference type="EMBL" id="CP031769">
    <property type="protein sequence ID" value="AXR05527.1"/>
    <property type="molecule type" value="Genomic_DNA"/>
</dbReference>
<protein>
    <recommendedName>
        <fullName evidence="3">TIGR03016 family PEP-CTERM system-associated outer membrane protein</fullName>
    </recommendedName>
</protein>
<accession>A0A346NJ20</accession>
<evidence type="ECO:0000313" key="2">
    <source>
        <dbReference type="Proteomes" id="UP000262073"/>
    </source>
</evidence>
<dbReference type="Pfam" id="PF10082">
    <property type="entry name" value="BBP2_2"/>
    <property type="match status" value="1"/>
</dbReference>